<evidence type="ECO:0000256" key="1">
    <source>
        <dbReference type="ARBA" id="ARBA00022997"/>
    </source>
</evidence>
<dbReference type="PANTHER" id="PTHR10443">
    <property type="entry name" value="MICROSOMAL DIPEPTIDASE"/>
    <property type="match status" value="1"/>
</dbReference>
<accession>A0A9P8QTM7</accession>
<organism evidence="3 4">
    <name type="scientific">Trichoderma cornu-damae</name>
    <dbReference type="NCBI Taxonomy" id="654480"/>
    <lineage>
        <taxon>Eukaryota</taxon>
        <taxon>Fungi</taxon>
        <taxon>Dikarya</taxon>
        <taxon>Ascomycota</taxon>
        <taxon>Pezizomycotina</taxon>
        <taxon>Sordariomycetes</taxon>
        <taxon>Hypocreomycetidae</taxon>
        <taxon>Hypocreales</taxon>
        <taxon>Hypocreaceae</taxon>
        <taxon>Trichoderma</taxon>
    </lineage>
</organism>
<keyword evidence="4" id="KW-1185">Reference proteome</keyword>
<dbReference type="EMBL" id="JAIWOZ010000002">
    <property type="protein sequence ID" value="KAH6608322.1"/>
    <property type="molecule type" value="Genomic_DNA"/>
</dbReference>
<dbReference type="GO" id="GO:0046872">
    <property type="term" value="F:metal ion binding"/>
    <property type="evidence" value="ECO:0007669"/>
    <property type="project" value="UniProtKB-UniRule"/>
</dbReference>
<evidence type="ECO:0000313" key="4">
    <source>
        <dbReference type="Proteomes" id="UP000827724"/>
    </source>
</evidence>
<keyword evidence="2" id="KW-0479">Metal-binding</keyword>
<dbReference type="SUPFAM" id="SSF51556">
    <property type="entry name" value="Metallo-dependent hydrolases"/>
    <property type="match status" value="1"/>
</dbReference>
<dbReference type="CDD" id="cd01301">
    <property type="entry name" value="rDP_like"/>
    <property type="match status" value="1"/>
</dbReference>
<dbReference type="AlphaFoldDB" id="A0A9P8QTM7"/>
<keyword evidence="2" id="KW-0862">Zinc</keyword>
<dbReference type="Gene3D" id="3.20.20.140">
    <property type="entry name" value="Metal-dependent hydrolases"/>
    <property type="match status" value="1"/>
</dbReference>
<protein>
    <recommendedName>
        <fullName evidence="2">Dipeptidase</fullName>
        <ecNumber evidence="2">3.4.13.19</ecNumber>
    </recommendedName>
</protein>
<keyword evidence="1 2" id="KW-0224">Dipeptidase</keyword>
<dbReference type="Pfam" id="PF01244">
    <property type="entry name" value="Peptidase_M19"/>
    <property type="match status" value="1"/>
</dbReference>
<evidence type="ECO:0000313" key="3">
    <source>
        <dbReference type="EMBL" id="KAH6608322.1"/>
    </source>
</evidence>
<proteinExistence type="inferred from homology"/>
<keyword evidence="2" id="KW-0645">Protease</keyword>
<dbReference type="GO" id="GO:0006508">
    <property type="term" value="P:proteolysis"/>
    <property type="evidence" value="ECO:0007669"/>
    <property type="project" value="UniProtKB-KW"/>
</dbReference>
<dbReference type="GO" id="GO:0070573">
    <property type="term" value="F:metallodipeptidase activity"/>
    <property type="evidence" value="ECO:0007669"/>
    <property type="project" value="InterPro"/>
</dbReference>
<dbReference type="InterPro" id="IPR008257">
    <property type="entry name" value="Pept_M19"/>
</dbReference>
<gene>
    <name evidence="3" type="ORF">Trco_001668</name>
</gene>
<sequence length="364" mass="40615">MGLIKIERLTICIDGHNDFAIWIRAYYQNHIYQQNFSRETSLYGQVDFPRLRRGGLRGQFWSVYVGCPDQPNNYSDEAYFGALRDTLQQIDLMQRVVNAHSDQLVFANSAADVWRVFGESSHISSFLGVEGLHQIANSVSVLRLYHRLGVRYVTLTHDCHNAYADSATPTLPLHNGLSDAGKTIVGEMNRLGMAVDLAHVSHETMRDVLAISTAPVIFSHSSAYALCPHMRNVPDDVLHMLRENRGIIMITFYPEYSRCDDPAAANLSDVADHIQYVGELIGYRYVGLGSDFDGMPAGPQGLEDVSKYPDLIAELLHRGVGIDDLAGVIGGNILRVMEGIERVAAENWDELPLEDNVKPFFGVF</sequence>
<reference evidence="3" key="1">
    <citation type="submission" date="2021-08" db="EMBL/GenBank/DDBJ databases">
        <title>Chromosome-Level Trichoderma cornu-damae using Hi-C Data.</title>
        <authorList>
            <person name="Kim C.S."/>
        </authorList>
    </citation>
    <scope>NUCLEOTIDE SEQUENCE</scope>
    <source>
        <strain evidence="3">KA19-0412C</strain>
    </source>
</reference>
<comment type="caution">
    <text evidence="3">The sequence shown here is derived from an EMBL/GenBank/DDBJ whole genome shotgun (WGS) entry which is preliminary data.</text>
</comment>
<keyword evidence="2" id="KW-0378">Hydrolase</keyword>
<dbReference type="OrthoDB" id="445695at2759"/>
<comment type="similarity">
    <text evidence="2">Belongs to the metallo-dependent hydrolases superfamily. Peptidase M19 family.</text>
</comment>
<comment type="catalytic activity">
    <reaction evidence="2">
        <text>an L-aminoacyl-L-amino acid + H2O = 2 an L-alpha-amino acid</text>
        <dbReference type="Rhea" id="RHEA:48940"/>
        <dbReference type="ChEBI" id="CHEBI:15377"/>
        <dbReference type="ChEBI" id="CHEBI:59869"/>
        <dbReference type="ChEBI" id="CHEBI:77460"/>
        <dbReference type="EC" id="3.4.13.19"/>
    </reaction>
</comment>
<evidence type="ECO:0000256" key="2">
    <source>
        <dbReference type="RuleBase" id="RU341113"/>
    </source>
</evidence>
<dbReference type="Proteomes" id="UP000827724">
    <property type="component" value="Unassembled WGS sequence"/>
</dbReference>
<keyword evidence="2" id="KW-0482">Metalloprotease</keyword>
<name>A0A9P8QTM7_9HYPO</name>
<dbReference type="PROSITE" id="PS51365">
    <property type="entry name" value="RENAL_DIPEPTIDASE_2"/>
    <property type="match status" value="1"/>
</dbReference>
<dbReference type="EC" id="3.4.13.19" evidence="2"/>
<dbReference type="PANTHER" id="PTHR10443:SF12">
    <property type="entry name" value="DIPEPTIDASE"/>
    <property type="match status" value="1"/>
</dbReference>
<comment type="cofactor">
    <cofactor evidence="2">
        <name>Zn(2+)</name>
        <dbReference type="ChEBI" id="CHEBI:29105"/>
    </cofactor>
</comment>
<dbReference type="InterPro" id="IPR032466">
    <property type="entry name" value="Metal_Hydrolase"/>
</dbReference>